<evidence type="ECO:0000313" key="3">
    <source>
        <dbReference type="Proteomes" id="UP000324222"/>
    </source>
</evidence>
<dbReference type="EMBL" id="VSRR010095213">
    <property type="protein sequence ID" value="MPC93539.1"/>
    <property type="molecule type" value="Genomic_DNA"/>
</dbReference>
<evidence type="ECO:0000313" key="2">
    <source>
        <dbReference type="EMBL" id="MPC93539.1"/>
    </source>
</evidence>
<reference evidence="2 3" key="1">
    <citation type="submission" date="2019-05" db="EMBL/GenBank/DDBJ databases">
        <title>Another draft genome of Portunus trituberculatus and its Hox gene families provides insights of decapod evolution.</title>
        <authorList>
            <person name="Jeong J.-H."/>
            <person name="Song I."/>
            <person name="Kim S."/>
            <person name="Choi T."/>
            <person name="Kim D."/>
            <person name="Ryu S."/>
            <person name="Kim W."/>
        </authorList>
    </citation>
    <scope>NUCLEOTIDE SEQUENCE [LARGE SCALE GENOMIC DNA]</scope>
    <source>
        <tissue evidence="2">Muscle</tissue>
    </source>
</reference>
<feature type="region of interest" description="Disordered" evidence="1">
    <location>
        <begin position="192"/>
        <end position="214"/>
    </location>
</feature>
<dbReference type="Proteomes" id="UP000324222">
    <property type="component" value="Unassembled WGS sequence"/>
</dbReference>
<gene>
    <name evidence="2" type="ORF">E2C01_088672</name>
</gene>
<protein>
    <submittedName>
        <fullName evidence="2">Uncharacterized protein</fullName>
    </submittedName>
</protein>
<keyword evidence="3" id="KW-1185">Reference proteome</keyword>
<organism evidence="2 3">
    <name type="scientific">Portunus trituberculatus</name>
    <name type="common">Swimming crab</name>
    <name type="synonym">Neptunus trituberculatus</name>
    <dbReference type="NCBI Taxonomy" id="210409"/>
    <lineage>
        <taxon>Eukaryota</taxon>
        <taxon>Metazoa</taxon>
        <taxon>Ecdysozoa</taxon>
        <taxon>Arthropoda</taxon>
        <taxon>Crustacea</taxon>
        <taxon>Multicrustacea</taxon>
        <taxon>Malacostraca</taxon>
        <taxon>Eumalacostraca</taxon>
        <taxon>Eucarida</taxon>
        <taxon>Decapoda</taxon>
        <taxon>Pleocyemata</taxon>
        <taxon>Brachyura</taxon>
        <taxon>Eubrachyura</taxon>
        <taxon>Portunoidea</taxon>
        <taxon>Portunidae</taxon>
        <taxon>Portuninae</taxon>
        <taxon>Portunus</taxon>
    </lineage>
</organism>
<name>A0A5B7JFA6_PORTR</name>
<evidence type="ECO:0000256" key="1">
    <source>
        <dbReference type="SAM" id="MobiDB-lite"/>
    </source>
</evidence>
<comment type="caution">
    <text evidence="2">The sequence shown here is derived from an EMBL/GenBank/DDBJ whole genome shotgun (WGS) entry which is preliminary data.</text>
</comment>
<proteinExistence type="predicted"/>
<accession>A0A5B7JFA6</accession>
<dbReference type="AlphaFoldDB" id="A0A5B7JFA6"/>
<sequence>MVSAAGGCSVDQNNQDLYSLSVLACGVQRRHQGVHNIKETLHRRRVCRITWRCGPRHCQGRRTVLYITARAASQLAPGAARVAVVRERKCCVWSVAGVAPGQFTPAGSTKACSGLGDTPPGRVSLTRVVHHSVSNASLLTGPWCCADTAPSHHRHTATLHSHTHCATHGHSSPPQFNILGAFFLARPRAAPEFPAPRPAGPRLTQRWSSPASCP</sequence>
<feature type="compositionally biased region" description="Polar residues" evidence="1">
    <location>
        <begin position="205"/>
        <end position="214"/>
    </location>
</feature>